<keyword evidence="2" id="KW-1185">Reference proteome</keyword>
<protein>
    <submittedName>
        <fullName evidence="1">Uncharacterized protein</fullName>
    </submittedName>
</protein>
<proteinExistence type="predicted"/>
<name>A0AAV9VIR5_9PEZI</name>
<dbReference type="EMBL" id="JAVHNS010000003">
    <property type="protein sequence ID" value="KAK6360652.1"/>
    <property type="molecule type" value="Genomic_DNA"/>
</dbReference>
<dbReference type="AlphaFoldDB" id="A0AAV9VIR5"/>
<comment type="caution">
    <text evidence="1">The sequence shown here is derived from an EMBL/GenBank/DDBJ whole genome shotgun (WGS) entry which is preliminary data.</text>
</comment>
<sequence>MYIHTHTIHTFNRLHRLQVGPQLGPACLLFYSHIARVITPIGGGIVGKGQLREPEVLPSFPSFLPSYILSSDQGPPALSFFRNISSHEKNSLFFLKKPLRNFFFLET</sequence>
<accession>A0AAV9VIR5</accession>
<dbReference type="Proteomes" id="UP001373714">
    <property type="component" value="Unassembled WGS sequence"/>
</dbReference>
<organism evidence="1 2">
    <name type="scientific">Orbilia blumenaviensis</name>
    <dbReference type="NCBI Taxonomy" id="1796055"/>
    <lineage>
        <taxon>Eukaryota</taxon>
        <taxon>Fungi</taxon>
        <taxon>Dikarya</taxon>
        <taxon>Ascomycota</taxon>
        <taxon>Pezizomycotina</taxon>
        <taxon>Orbiliomycetes</taxon>
        <taxon>Orbiliales</taxon>
        <taxon>Orbiliaceae</taxon>
        <taxon>Orbilia</taxon>
    </lineage>
</organism>
<reference evidence="1 2" key="1">
    <citation type="submission" date="2019-10" db="EMBL/GenBank/DDBJ databases">
        <authorList>
            <person name="Palmer J.M."/>
        </authorList>
    </citation>
    <scope>NUCLEOTIDE SEQUENCE [LARGE SCALE GENOMIC DNA]</scope>
    <source>
        <strain evidence="1 2">TWF730</strain>
    </source>
</reference>
<gene>
    <name evidence="1" type="ORF">TWF730_006788</name>
</gene>
<evidence type="ECO:0000313" key="1">
    <source>
        <dbReference type="EMBL" id="KAK6360652.1"/>
    </source>
</evidence>
<evidence type="ECO:0000313" key="2">
    <source>
        <dbReference type="Proteomes" id="UP001373714"/>
    </source>
</evidence>